<name>A0AAW4BKD7_VIBAN</name>
<reference evidence="1" key="1">
    <citation type="journal article" date="2021" name="PeerJ">
        <title>Analysis of 44 Vibrio anguillarum genomes reveals high genetic diversity.</title>
        <authorList>
            <person name="Hansen M.J."/>
            <person name="Dalsgaard I."/>
        </authorList>
    </citation>
    <scope>NUCLEOTIDE SEQUENCE</scope>
    <source>
        <strain evidence="1">850617-1/1</strain>
    </source>
</reference>
<evidence type="ECO:0000313" key="2">
    <source>
        <dbReference type="Proteomes" id="UP000786185"/>
    </source>
</evidence>
<dbReference type="InterPro" id="IPR027417">
    <property type="entry name" value="P-loop_NTPase"/>
</dbReference>
<protein>
    <submittedName>
        <fullName evidence="1">ATP-binding protein</fullName>
    </submittedName>
</protein>
<accession>A0AAW4BKD7</accession>
<dbReference type="PANTHER" id="PTHR42957:SF1">
    <property type="entry name" value="HELICASE MJ1565-RELATED"/>
    <property type="match status" value="1"/>
</dbReference>
<sequence length="100" mass="11185">MLSQCSNFVSMRLTNAEDQGVIKRLLPDSLGGFSDILPTLDTGEALVVGDASLLPSRIRIDEPQNKPNSGTVDFWDEWQKPVKDTRLSVAVDNWRKQNIQ</sequence>
<dbReference type="Proteomes" id="UP000786185">
    <property type="component" value="Unassembled WGS sequence"/>
</dbReference>
<dbReference type="AlphaFoldDB" id="A0AAW4BKD7"/>
<dbReference type="Gene3D" id="3.40.50.300">
    <property type="entry name" value="P-loop containing nucleotide triphosphate hydrolases"/>
    <property type="match status" value="1"/>
</dbReference>
<dbReference type="EMBL" id="SCLC01002135">
    <property type="protein sequence ID" value="MBF4438470.1"/>
    <property type="molecule type" value="Genomic_DNA"/>
</dbReference>
<organism evidence="1 2">
    <name type="scientific">Vibrio anguillarum</name>
    <name type="common">Listonella anguillarum</name>
    <dbReference type="NCBI Taxonomy" id="55601"/>
    <lineage>
        <taxon>Bacteria</taxon>
        <taxon>Pseudomonadati</taxon>
        <taxon>Pseudomonadota</taxon>
        <taxon>Gammaproteobacteria</taxon>
        <taxon>Vibrionales</taxon>
        <taxon>Vibrionaceae</taxon>
        <taxon>Vibrio</taxon>
    </lineage>
</organism>
<dbReference type="PANTHER" id="PTHR42957">
    <property type="entry name" value="HELICASE MJ1565-RELATED"/>
    <property type="match status" value="1"/>
</dbReference>
<keyword evidence="1" id="KW-0547">Nucleotide-binding</keyword>
<comment type="caution">
    <text evidence="1">The sequence shown here is derived from an EMBL/GenBank/DDBJ whole genome shotgun (WGS) entry which is preliminary data.</text>
</comment>
<evidence type="ECO:0000313" key="1">
    <source>
        <dbReference type="EMBL" id="MBF4438470.1"/>
    </source>
</evidence>
<keyword evidence="1" id="KW-0067">ATP-binding</keyword>
<dbReference type="GO" id="GO:0005524">
    <property type="term" value="F:ATP binding"/>
    <property type="evidence" value="ECO:0007669"/>
    <property type="project" value="UniProtKB-KW"/>
</dbReference>
<feature type="non-terminal residue" evidence="1">
    <location>
        <position position="1"/>
    </location>
</feature>
<gene>
    <name evidence="1" type="ORF">ERJ77_29075</name>
</gene>
<proteinExistence type="predicted"/>
<dbReference type="InterPro" id="IPR008571">
    <property type="entry name" value="HerA-like"/>
</dbReference>